<feature type="compositionally biased region" description="Basic and acidic residues" evidence="1">
    <location>
        <begin position="114"/>
        <end position="135"/>
    </location>
</feature>
<dbReference type="Proteomes" id="UP000887566">
    <property type="component" value="Unplaced"/>
</dbReference>
<feature type="region of interest" description="Disordered" evidence="1">
    <location>
        <begin position="97"/>
        <end position="167"/>
    </location>
</feature>
<evidence type="ECO:0000313" key="2">
    <source>
        <dbReference type="Proteomes" id="UP000887566"/>
    </source>
</evidence>
<feature type="compositionally biased region" description="Pro residues" evidence="1">
    <location>
        <begin position="32"/>
        <end position="41"/>
    </location>
</feature>
<accession>A0A914V9D5</accession>
<feature type="compositionally biased region" description="Low complexity" evidence="1">
    <location>
        <begin position="42"/>
        <end position="53"/>
    </location>
</feature>
<feature type="compositionally biased region" description="Basic and acidic residues" evidence="1">
    <location>
        <begin position="154"/>
        <end position="167"/>
    </location>
</feature>
<dbReference type="AlphaFoldDB" id="A0A914V9D5"/>
<dbReference type="WBParaSite" id="PSAMB.scaffold168size69872.g2909.t1">
    <property type="protein sequence ID" value="PSAMB.scaffold168size69872.g2909.t1"/>
    <property type="gene ID" value="PSAMB.scaffold168size69872.g2909"/>
</dbReference>
<keyword evidence="2" id="KW-1185">Reference proteome</keyword>
<sequence length="167" mass="18766">MEPSIGRQFRHRPPAQAPPSAPSNWHWSHPKAPSPTPPGPNCPNSFSVSPPVSLPLAAHVGSFEFDPPNDPLPIAAVDRRWRRRRSVAERWDINLRAKADECRRRQRRGQPGGKRVERPAEPADRSSAASREEATIVRADVPCRRLHLAQPEVDGSRGDHRNGWREN</sequence>
<proteinExistence type="predicted"/>
<protein>
    <submittedName>
        <fullName evidence="3">Uncharacterized protein</fullName>
    </submittedName>
</protein>
<evidence type="ECO:0000313" key="3">
    <source>
        <dbReference type="WBParaSite" id="PSAMB.scaffold168size69872.g2909.t1"/>
    </source>
</evidence>
<reference evidence="3" key="1">
    <citation type="submission" date="2022-11" db="UniProtKB">
        <authorList>
            <consortium name="WormBaseParasite"/>
        </authorList>
    </citation>
    <scope>IDENTIFICATION</scope>
</reference>
<feature type="region of interest" description="Disordered" evidence="1">
    <location>
        <begin position="1"/>
        <end position="53"/>
    </location>
</feature>
<organism evidence="2 3">
    <name type="scientific">Plectus sambesii</name>
    <dbReference type="NCBI Taxonomy" id="2011161"/>
    <lineage>
        <taxon>Eukaryota</taxon>
        <taxon>Metazoa</taxon>
        <taxon>Ecdysozoa</taxon>
        <taxon>Nematoda</taxon>
        <taxon>Chromadorea</taxon>
        <taxon>Plectida</taxon>
        <taxon>Plectina</taxon>
        <taxon>Plectoidea</taxon>
        <taxon>Plectidae</taxon>
        <taxon>Plectus</taxon>
    </lineage>
</organism>
<name>A0A914V9D5_9BILA</name>
<evidence type="ECO:0000256" key="1">
    <source>
        <dbReference type="SAM" id="MobiDB-lite"/>
    </source>
</evidence>